<accession>A0AAP3UYH8</accession>
<proteinExistence type="predicted"/>
<reference evidence="2 3" key="1">
    <citation type="submission" date="2023-03" db="EMBL/GenBank/DDBJ databases">
        <title>YIM 152171 draft genome.</title>
        <authorList>
            <person name="Yang Z."/>
        </authorList>
    </citation>
    <scope>NUCLEOTIDE SEQUENCE [LARGE SCALE GENOMIC DNA]</scope>
    <source>
        <strain evidence="2 3">YIM 152171</strain>
    </source>
</reference>
<sequence length="261" mass="28466">MPRSITATKLHSNLAGASPPLVLDVRRPFTYRAADSALPGALRRPPDTAEAWQRDLPPGSSAVVYCVHGHEVSQTVASVLDRLGMEAAFLEGGIEGWRKAGLELAPKPAISTLWVTRERPKIDRVACPWLIRRFVDAEARFLYVPPAEVVSVAGRTGAVPYDVPGVAMSHERERCSFDAFVRHYGLEGTAMDRLAAIVRGADTDRFDLAPAAAGLFAISLGLSANIPDDPVMMEQGMMVYDALYTWCARLQDETHNWPPSA</sequence>
<dbReference type="Gene3D" id="3.40.250.10">
    <property type="entry name" value="Rhodanese-like domain"/>
    <property type="match status" value="1"/>
</dbReference>
<dbReference type="InterPro" id="IPR018634">
    <property type="entry name" value="ChrB_C"/>
</dbReference>
<dbReference type="PROSITE" id="PS50206">
    <property type="entry name" value="RHODANESE_3"/>
    <property type="match status" value="1"/>
</dbReference>
<dbReference type="SUPFAM" id="SSF52821">
    <property type="entry name" value="Rhodanese/Cell cycle control phosphatase"/>
    <property type="match status" value="1"/>
</dbReference>
<name>A0AAP3UYH8_9PROT</name>
<feature type="domain" description="Rhodanese" evidence="1">
    <location>
        <begin position="16"/>
        <end position="106"/>
    </location>
</feature>
<dbReference type="RefSeq" id="WP_327788432.1">
    <property type="nucleotide sequence ID" value="NZ_JARGEQ010000056.1"/>
</dbReference>
<dbReference type="Pfam" id="PF09828">
    <property type="entry name" value="ChrB_C"/>
    <property type="match status" value="1"/>
</dbReference>
<keyword evidence="3" id="KW-1185">Reference proteome</keyword>
<organism evidence="2 3">
    <name type="scientific">Marinimicrococcus flavescens</name>
    <dbReference type="NCBI Taxonomy" id="3031815"/>
    <lineage>
        <taxon>Bacteria</taxon>
        <taxon>Pseudomonadati</taxon>
        <taxon>Pseudomonadota</taxon>
        <taxon>Alphaproteobacteria</taxon>
        <taxon>Geminicoccales</taxon>
        <taxon>Geminicoccaceae</taxon>
        <taxon>Marinimicrococcus</taxon>
    </lineage>
</organism>
<comment type="caution">
    <text evidence="2">The sequence shown here is derived from an EMBL/GenBank/DDBJ whole genome shotgun (WGS) entry which is preliminary data.</text>
</comment>
<evidence type="ECO:0000313" key="3">
    <source>
        <dbReference type="Proteomes" id="UP001301140"/>
    </source>
</evidence>
<dbReference type="InterPro" id="IPR036873">
    <property type="entry name" value="Rhodanese-like_dom_sf"/>
</dbReference>
<protein>
    <submittedName>
        <fullName evidence="2">Chromate resistance protein</fullName>
    </submittedName>
</protein>
<evidence type="ECO:0000259" key="1">
    <source>
        <dbReference type="PROSITE" id="PS50206"/>
    </source>
</evidence>
<gene>
    <name evidence="2" type="ORF">PZ740_06400</name>
</gene>
<dbReference type="EMBL" id="JARGEQ010000056">
    <property type="protein sequence ID" value="MDF1586012.1"/>
    <property type="molecule type" value="Genomic_DNA"/>
</dbReference>
<evidence type="ECO:0000313" key="2">
    <source>
        <dbReference type="EMBL" id="MDF1586012.1"/>
    </source>
</evidence>
<dbReference type="Pfam" id="PF00581">
    <property type="entry name" value="Rhodanese"/>
    <property type="match status" value="1"/>
</dbReference>
<dbReference type="SMART" id="SM00450">
    <property type="entry name" value="RHOD"/>
    <property type="match status" value="1"/>
</dbReference>
<dbReference type="Proteomes" id="UP001301140">
    <property type="component" value="Unassembled WGS sequence"/>
</dbReference>
<dbReference type="InterPro" id="IPR001763">
    <property type="entry name" value="Rhodanese-like_dom"/>
</dbReference>
<dbReference type="AlphaFoldDB" id="A0AAP3UYH8"/>